<dbReference type="CDD" id="cd13653">
    <property type="entry name" value="PBP2_phosphate_like_1"/>
    <property type="match status" value="1"/>
</dbReference>
<protein>
    <submittedName>
        <fullName evidence="4">Phosphate-binding protein</fullName>
    </submittedName>
</protein>
<evidence type="ECO:0000256" key="1">
    <source>
        <dbReference type="ARBA" id="ARBA00022729"/>
    </source>
</evidence>
<dbReference type="PANTHER" id="PTHR30570">
    <property type="entry name" value="PERIPLASMIC PHOSPHATE BINDING COMPONENT OF PHOSPHATE ABC TRANSPORTER"/>
    <property type="match status" value="1"/>
</dbReference>
<evidence type="ECO:0000313" key="4">
    <source>
        <dbReference type="EMBL" id="BDS08442.1"/>
    </source>
</evidence>
<dbReference type="Pfam" id="PF12849">
    <property type="entry name" value="PBP_like_2"/>
    <property type="match status" value="1"/>
</dbReference>
<evidence type="ECO:0000256" key="2">
    <source>
        <dbReference type="SAM" id="SignalP"/>
    </source>
</evidence>
<feature type="domain" description="PBP" evidence="3">
    <location>
        <begin position="37"/>
        <end position="273"/>
    </location>
</feature>
<dbReference type="InterPro" id="IPR024370">
    <property type="entry name" value="PBP_domain"/>
</dbReference>
<dbReference type="PANTHER" id="PTHR30570:SF1">
    <property type="entry name" value="PHOSPHATE-BINDING PROTEIN PSTS"/>
    <property type="match status" value="1"/>
</dbReference>
<accession>A0AAT9FR30</accession>
<gene>
    <name evidence="4" type="primary">pstS</name>
    <name evidence="4" type="ORF">NT6N_34820</name>
</gene>
<dbReference type="EMBL" id="AP026866">
    <property type="protein sequence ID" value="BDS08442.1"/>
    <property type="molecule type" value="Genomic_DNA"/>
</dbReference>
<feature type="signal peptide" evidence="2">
    <location>
        <begin position="1"/>
        <end position="40"/>
    </location>
</feature>
<proteinExistence type="predicted"/>
<dbReference type="SUPFAM" id="SSF53850">
    <property type="entry name" value="Periplasmic binding protein-like II"/>
    <property type="match status" value="1"/>
</dbReference>
<organism evidence="4">
    <name type="scientific">Oceaniferula spumae</name>
    <dbReference type="NCBI Taxonomy" id="2979115"/>
    <lineage>
        <taxon>Bacteria</taxon>
        <taxon>Pseudomonadati</taxon>
        <taxon>Verrucomicrobiota</taxon>
        <taxon>Verrucomicrobiia</taxon>
        <taxon>Verrucomicrobiales</taxon>
        <taxon>Verrucomicrobiaceae</taxon>
        <taxon>Oceaniferula</taxon>
    </lineage>
</organism>
<evidence type="ECO:0000259" key="3">
    <source>
        <dbReference type="Pfam" id="PF12849"/>
    </source>
</evidence>
<name>A0AAT9FR30_9BACT</name>
<feature type="chain" id="PRO_5043736823" evidence="2">
    <location>
        <begin position="41"/>
        <end position="291"/>
    </location>
</feature>
<keyword evidence="1 2" id="KW-0732">Signal</keyword>
<sequence>MRVAGKKPCLKTNTTNNNMKLIQTATAAFAGIALSVSAQAQTKIAIKGSDTLGAKMVPQLTEVYKALGNNVAFDIAAEGSSQAFTALDEGTAAIGMSSRSVKDSEINKFSEKGKKLVEHVAGIDMIAVIVNKANGVKKLTKAQVEGIFTGAISDWSEVGGKPGKILVYTRNTTSGTYKTFQKLGMSKKDYGKNSQKMAGNEQIAQAVADNAAGIGYVGLAYVGKPGVAPCAVDGVLPEPANKATYALSRNLYYYTVGEPTGEVAKFLKWATTDSTAGKVVEKVGFIAPASK</sequence>
<dbReference type="InterPro" id="IPR050811">
    <property type="entry name" value="Phosphate_ABC_transporter"/>
</dbReference>
<dbReference type="KEGG" id="osu:NT6N_34820"/>
<dbReference type="AlphaFoldDB" id="A0AAT9FR30"/>
<reference evidence="4" key="1">
    <citation type="submission" date="2024-07" db="EMBL/GenBank/DDBJ databases">
        <title>Complete genome sequence of Verrucomicrobiaceae bacterium NT6N.</title>
        <authorList>
            <person name="Huang C."/>
            <person name="Takami H."/>
            <person name="Hamasaki K."/>
        </authorList>
    </citation>
    <scope>NUCLEOTIDE SEQUENCE</scope>
    <source>
        <strain evidence="4">NT6N</strain>
    </source>
</reference>
<dbReference type="Gene3D" id="3.40.190.10">
    <property type="entry name" value="Periplasmic binding protein-like II"/>
    <property type="match status" value="2"/>
</dbReference>